<keyword evidence="1" id="KW-0210">Decarboxylase</keyword>
<dbReference type="EMBL" id="KF386868">
    <property type="protein sequence ID" value="AGZ93979.1"/>
    <property type="molecule type" value="Genomic_DNA"/>
</dbReference>
<organism evidence="3">
    <name type="scientific">Streptomyces sp. MMG1662</name>
    <dbReference type="NCBI Taxonomy" id="1415548"/>
    <lineage>
        <taxon>Bacteria</taxon>
        <taxon>Bacillati</taxon>
        <taxon>Actinomycetota</taxon>
        <taxon>Actinomycetes</taxon>
        <taxon>Kitasatosporales</taxon>
        <taxon>Streptomycetaceae</taxon>
        <taxon>Streptomyces</taxon>
    </lineage>
</organism>
<name>U5YMS5_9ACTN</name>
<dbReference type="PANTHER" id="PTHR42818">
    <property type="entry name" value="SULFOPYRUVATE DECARBOXYLASE SUBUNIT ALPHA"/>
    <property type="match status" value="1"/>
</dbReference>
<sequence length="184" mass="19037">MTTIASAGTSITEPAEDSGHPLAREVAAALAEHFSGPYYVTPDGLQAPLIDSLGSVVRLENVVREDIAVGLAAGARLAGGEPVLLMQNSGFGQSVNALASLVLPYELPMLLVIGMRGTDADDTAENLVMGRITEDLLRMFGITARALPARDPGPIVSMAAADLRAGRSSALLISPGLFGWKAKA</sequence>
<dbReference type="GO" id="GO:0000287">
    <property type="term" value="F:magnesium ion binding"/>
    <property type="evidence" value="ECO:0007669"/>
    <property type="project" value="UniProtKB-ARBA"/>
</dbReference>
<keyword evidence="3" id="KW-0670">Pyruvate</keyword>
<dbReference type="AlphaFoldDB" id="U5YMS5"/>
<accession>U5YMS5</accession>
<dbReference type="InterPro" id="IPR051818">
    <property type="entry name" value="TPP_dependent_decarboxylase"/>
</dbReference>
<evidence type="ECO:0000313" key="3">
    <source>
        <dbReference type="EMBL" id="AGZ93979.1"/>
    </source>
</evidence>
<dbReference type="CDD" id="cd07035">
    <property type="entry name" value="TPP_PYR_POX_like"/>
    <property type="match status" value="1"/>
</dbReference>
<reference evidence="3" key="1">
    <citation type="journal article" date="2013" name="Proc. Natl. Acad. Sci. U.S.A.">
        <title>Diversity and abundance of phosphonate biosynthetic genes in nature.</title>
        <authorList>
            <person name="Yu X."/>
            <person name="Doroghazi J.R."/>
            <person name="Janga S.C."/>
            <person name="Zhang J.K."/>
            <person name="Circello B."/>
            <person name="Griffin B.M."/>
            <person name="Labeda D.P."/>
            <person name="Metcalf W.W."/>
        </authorList>
    </citation>
    <scope>NUCLEOTIDE SEQUENCE</scope>
    <source>
        <strain evidence="3">MMG1662</strain>
    </source>
</reference>
<dbReference type="PANTHER" id="PTHR42818:SF1">
    <property type="entry name" value="SULFOPYRUVATE DECARBOXYLASE"/>
    <property type="match status" value="1"/>
</dbReference>
<dbReference type="Gene3D" id="3.40.50.970">
    <property type="match status" value="1"/>
</dbReference>
<evidence type="ECO:0000256" key="2">
    <source>
        <dbReference type="ARBA" id="ARBA00023239"/>
    </source>
</evidence>
<dbReference type="SUPFAM" id="SSF52518">
    <property type="entry name" value="Thiamin diphosphate-binding fold (THDP-binding)"/>
    <property type="match status" value="1"/>
</dbReference>
<evidence type="ECO:0000256" key="1">
    <source>
        <dbReference type="ARBA" id="ARBA00022793"/>
    </source>
</evidence>
<dbReference type="GO" id="GO:0016831">
    <property type="term" value="F:carboxy-lyase activity"/>
    <property type="evidence" value="ECO:0007669"/>
    <property type="project" value="UniProtKB-KW"/>
</dbReference>
<protein>
    <submittedName>
        <fullName evidence="3">Phosphonopyruvate decarboxylase alpha subunit</fullName>
    </submittedName>
</protein>
<keyword evidence="2" id="KW-0456">Lyase</keyword>
<dbReference type="InterPro" id="IPR029061">
    <property type="entry name" value="THDP-binding"/>
</dbReference>
<proteinExistence type="predicted"/>